<keyword evidence="3" id="KW-1185">Reference proteome</keyword>
<dbReference type="Proteomes" id="UP000777438">
    <property type="component" value="Unassembled WGS sequence"/>
</dbReference>
<accession>A0A9P9ANR4</accession>
<feature type="transmembrane region" description="Helical" evidence="1">
    <location>
        <begin position="96"/>
        <end position="116"/>
    </location>
</feature>
<feature type="transmembrane region" description="Helical" evidence="1">
    <location>
        <begin position="208"/>
        <end position="232"/>
    </location>
</feature>
<feature type="transmembrane region" description="Helical" evidence="1">
    <location>
        <begin position="169"/>
        <end position="188"/>
    </location>
</feature>
<dbReference type="EMBL" id="JAGPYM010000014">
    <property type="protein sequence ID" value="KAH6887472.1"/>
    <property type="molecule type" value="Genomic_DNA"/>
</dbReference>
<keyword evidence="1" id="KW-1133">Transmembrane helix</keyword>
<keyword evidence="1" id="KW-0472">Membrane</keyword>
<name>A0A9P9ANR4_9HYPO</name>
<feature type="transmembrane region" description="Helical" evidence="1">
    <location>
        <begin position="244"/>
        <end position="265"/>
    </location>
</feature>
<feature type="transmembrane region" description="Helical" evidence="1">
    <location>
        <begin position="128"/>
        <end position="157"/>
    </location>
</feature>
<comment type="caution">
    <text evidence="2">The sequence shown here is derived from an EMBL/GenBank/DDBJ whole genome shotgun (WGS) entry which is preliminary data.</text>
</comment>
<feature type="transmembrane region" description="Helical" evidence="1">
    <location>
        <begin position="292"/>
        <end position="313"/>
    </location>
</feature>
<reference evidence="2 3" key="1">
    <citation type="journal article" date="2021" name="Nat. Commun.">
        <title>Genetic determinants of endophytism in the Arabidopsis root mycobiome.</title>
        <authorList>
            <person name="Mesny F."/>
            <person name="Miyauchi S."/>
            <person name="Thiergart T."/>
            <person name="Pickel B."/>
            <person name="Atanasova L."/>
            <person name="Karlsson M."/>
            <person name="Huettel B."/>
            <person name="Barry K.W."/>
            <person name="Haridas S."/>
            <person name="Chen C."/>
            <person name="Bauer D."/>
            <person name="Andreopoulos W."/>
            <person name="Pangilinan J."/>
            <person name="LaButti K."/>
            <person name="Riley R."/>
            <person name="Lipzen A."/>
            <person name="Clum A."/>
            <person name="Drula E."/>
            <person name="Henrissat B."/>
            <person name="Kohler A."/>
            <person name="Grigoriev I.V."/>
            <person name="Martin F.M."/>
            <person name="Hacquard S."/>
        </authorList>
    </citation>
    <scope>NUCLEOTIDE SEQUENCE [LARGE SCALE GENOMIC DNA]</scope>
    <source>
        <strain evidence="2 3">MPI-CAGE-CH-0241</strain>
    </source>
</reference>
<evidence type="ECO:0000313" key="2">
    <source>
        <dbReference type="EMBL" id="KAH6887472.1"/>
    </source>
</evidence>
<protein>
    <submittedName>
        <fullName evidence="2">Uncharacterized protein</fullName>
    </submittedName>
</protein>
<dbReference type="OrthoDB" id="89349at2759"/>
<evidence type="ECO:0000313" key="3">
    <source>
        <dbReference type="Proteomes" id="UP000777438"/>
    </source>
</evidence>
<organism evidence="2 3">
    <name type="scientific">Thelonectria olida</name>
    <dbReference type="NCBI Taxonomy" id="1576542"/>
    <lineage>
        <taxon>Eukaryota</taxon>
        <taxon>Fungi</taxon>
        <taxon>Dikarya</taxon>
        <taxon>Ascomycota</taxon>
        <taxon>Pezizomycotina</taxon>
        <taxon>Sordariomycetes</taxon>
        <taxon>Hypocreomycetidae</taxon>
        <taxon>Hypocreales</taxon>
        <taxon>Nectriaceae</taxon>
        <taxon>Thelonectria</taxon>
    </lineage>
</organism>
<keyword evidence="1" id="KW-0812">Transmembrane</keyword>
<sequence>MASAQVQEISNNDSRLQRALLGLPMLALSGIMANAFAMGEPLPSILQKMLDNSMFDWKDVKAPLLREFYGIKLLDDVFAHITVAFAQLQFFSDERAYWHSLVFLTEFAGMYAILFLESLRPANRRTLFAFPFLLAFPAQLGGIGFLAPLYFYFFFVFTPVEKLTSGNFLLTNCPSCVAVLPTVFLTYLVPHLPSYFHQSLEARNWWNWVWQLFPIWGSVCFFVISNAMAILFRQNTSAPPQTSPLNTVRITVIILALINTGIWWYTMYHSTFSLPELFIPKYFSEKPQEADIALRTILQYDYICTFGAAFLWLALHFRDLEAEGICKLRHGRTLFLVAAIGWAFGPGTLLLLAWLVREEILAAQANDDEQ</sequence>
<gene>
    <name evidence="2" type="ORF">B0T10DRAFT_549505</name>
</gene>
<evidence type="ECO:0000256" key="1">
    <source>
        <dbReference type="SAM" id="Phobius"/>
    </source>
</evidence>
<feature type="transmembrane region" description="Helical" evidence="1">
    <location>
        <begin position="334"/>
        <end position="356"/>
    </location>
</feature>
<proteinExistence type="predicted"/>
<feature type="transmembrane region" description="Helical" evidence="1">
    <location>
        <begin position="20"/>
        <end position="39"/>
    </location>
</feature>
<dbReference type="AlphaFoldDB" id="A0A9P9ANR4"/>